<dbReference type="InterPro" id="IPR029058">
    <property type="entry name" value="AB_hydrolase_fold"/>
</dbReference>
<accession>A0ABN7S5Y7</accession>
<sequence length="429" mass="46676">MKTLKDVLAALAYTGYALLSYVIAVGAAIWAAPRKHFEYFFFLALIAIYLLLYAGVLRFMRSSRTGRLRTIKWIAGLAVFGLLSAAMLIPGGRDRQAAPDTLQYWSLPTGSVLSYIHIEAEASAAGRKSTPVIFLHGGPGIPDLPGDSRYFGQLAQDGYDVYVYSQLGSGFSTRLENPAGYGVERDARDLEEIRKQIGADKMILIGHSYGSEVIARLRGACRPGRVPVAGRHGSPRPQRCDLDPTPRFVAEMEAVPPSSASESAVCLRFAAVSPGRRPIVCFRRRNGPAFRSGIRRNGASPVLFRGPGALRAERSRFLRQPDAAIPGSRQPLRSQAAAIGKALHLARTDRERRLRLFVMGIRGRLPACFSQQQIGVPARGGTQSVPGTAGCDDGHLEGISGERHREAAGVRRTRPAGRLSRSKSRSEEE</sequence>
<dbReference type="EMBL" id="CAJRAY010000077">
    <property type="protein sequence ID" value="CAG5090791.1"/>
    <property type="molecule type" value="Genomic_DNA"/>
</dbReference>
<comment type="caution">
    <text evidence="6">The sequence shown here is derived from an EMBL/GenBank/DDBJ whole genome shotgun (WGS) entry which is preliminary data.</text>
</comment>
<evidence type="ECO:0000259" key="5">
    <source>
        <dbReference type="Pfam" id="PF00561"/>
    </source>
</evidence>
<feature type="compositionally biased region" description="Basic residues" evidence="3">
    <location>
        <begin position="411"/>
        <end position="423"/>
    </location>
</feature>
<feature type="transmembrane region" description="Helical" evidence="4">
    <location>
        <begin position="7"/>
        <end position="33"/>
    </location>
</feature>
<feature type="region of interest" description="Disordered" evidence="3">
    <location>
        <begin position="376"/>
        <end position="429"/>
    </location>
</feature>
<keyword evidence="2 6" id="KW-0378">Hydrolase</keyword>
<dbReference type="SUPFAM" id="SSF53474">
    <property type="entry name" value="alpha/beta-Hydrolases"/>
    <property type="match status" value="1"/>
</dbReference>
<reference evidence="6 7" key="1">
    <citation type="submission" date="2021-04" db="EMBL/GenBank/DDBJ databases">
        <authorList>
            <person name="Rakotoarivonina H."/>
        </authorList>
    </citation>
    <scope>NUCLEOTIDE SEQUENCE [LARGE SCALE GENOMIC DNA]</scope>
    <source>
        <strain evidence="6 7">XE</strain>
    </source>
</reference>
<evidence type="ECO:0000256" key="2">
    <source>
        <dbReference type="ARBA" id="ARBA00022801"/>
    </source>
</evidence>
<evidence type="ECO:0000313" key="6">
    <source>
        <dbReference type="EMBL" id="CAG5090791.1"/>
    </source>
</evidence>
<evidence type="ECO:0000313" key="7">
    <source>
        <dbReference type="Proteomes" id="UP000681526"/>
    </source>
</evidence>
<organism evidence="6 7">
    <name type="scientific">Thermobacillus xylanilyticus</name>
    <dbReference type="NCBI Taxonomy" id="76633"/>
    <lineage>
        <taxon>Bacteria</taxon>
        <taxon>Bacillati</taxon>
        <taxon>Bacillota</taxon>
        <taxon>Bacilli</taxon>
        <taxon>Bacillales</taxon>
        <taxon>Paenibacillaceae</taxon>
        <taxon>Thermobacillus</taxon>
    </lineage>
</organism>
<dbReference type="PRINTS" id="PR00793">
    <property type="entry name" value="PROAMNOPTASE"/>
</dbReference>
<keyword evidence="4" id="KW-0812">Transmembrane</keyword>
<name>A0ABN7S5Y7_THEXY</name>
<feature type="transmembrane region" description="Helical" evidence="4">
    <location>
        <begin position="71"/>
        <end position="89"/>
    </location>
</feature>
<keyword evidence="4" id="KW-0472">Membrane</keyword>
<keyword evidence="4" id="KW-1133">Transmembrane helix</keyword>
<evidence type="ECO:0000256" key="4">
    <source>
        <dbReference type="SAM" id="Phobius"/>
    </source>
</evidence>
<dbReference type="Pfam" id="PF00561">
    <property type="entry name" value="Abhydrolase_1"/>
    <property type="match status" value="1"/>
</dbReference>
<proteinExistence type="inferred from homology"/>
<protein>
    <submittedName>
        <fullName evidence="6">Alpha/beta hydrolase fold protein</fullName>
    </submittedName>
</protein>
<dbReference type="Proteomes" id="UP000681526">
    <property type="component" value="Unassembled WGS sequence"/>
</dbReference>
<dbReference type="InterPro" id="IPR002410">
    <property type="entry name" value="Peptidase_S33"/>
</dbReference>
<dbReference type="Gene3D" id="3.40.50.1820">
    <property type="entry name" value="alpha/beta hydrolase"/>
    <property type="match status" value="1"/>
</dbReference>
<gene>
    <name evidence="6" type="primary">txxe 2964</name>
    <name evidence="6" type="ORF">TXXE_14665</name>
</gene>
<feature type="domain" description="AB hydrolase-1" evidence="5">
    <location>
        <begin position="131"/>
        <end position="216"/>
    </location>
</feature>
<dbReference type="GO" id="GO:0016787">
    <property type="term" value="F:hydrolase activity"/>
    <property type="evidence" value="ECO:0007669"/>
    <property type="project" value="UniProtKB-KW"/>
</dbReference>
<feature type="compositionally biased region" description="Basic and acidic residues" evidence="3">
    <location>
        <begin position="392"/>
        <end position="409"/>
    </location>
</feature>
<comment type="similarity">
    <text evidence="1">Belongs to the peptidase S33 family.</text>
</comment>
<evidence type="ECO:0000256" key="1">
    <source>
        <dbReference type="ARBA" id="ARBA00010088"/>
    </source>
</evidence>
<keyword evidence="7" id="KW-1185">Reference proteome</keyword>
<evidence type="ECO:0000256" key="3">
    <source>
        <dbReference type="SAM" id="MobiDB-lite"/>
    </source>
</evidence>
<feature type="transmembrane region" description="Helical" evidence="4">
    <location>
        <begin position="39"/>
        <end position="59"/>
    </location>
</feature>
<dbReference type="InterPro" id="IPR000073">
    <property type="entry name" value="AB_hydrolase_1"/>
</dbReference>